<dbReference type="EMBL" id="GBRH01182808">
    <property type="protein sequence ID" value="JAE15088.1"/>
    <property type="molecule type" value="Transcribed_RNA"/>
</dbReference>
<accession>A0A0A9G3B0</accession>
<reference evidence="2" key="1">
    <citation type="submission" date="2014-09" db="EMBL/GenBank/DDBJ databases">
        <authorList>
            <person name="Magalhaes I.L.F."/>
            <person name="Oliveira U."/>
            <person name="Santos F.R."/>
            <person name="Vidigal T.H.D.A."/>
            <person name="Brescovit A.D."/>
            <person name="Santos A.J."/>
        </authorList>
    </citation>
    <scope>NUCLEOTIDE SEQUENCE</scope>
    <source>
        <tissue evidence="2">Shoot tissue taken approximately 20 cm above the soil surface</tissue>
    </source>
</reference>
<feature type="region of interest" description="Disordered" evidence="1">
    <location>
        <begin position="1"/>
        <end position="22"/>
    </location>
</feature>
<dbReference type="AlphaFoldDB" id="A0A0A9G3B0"/>
<organism evidence="2">
    <name type="scientific">Arundo donax</name>
    <name type="common">Giant reed</name>
    <name type="synonym">Donax arundinaceus</name>
    <dbReference type="NCBI Taxonomy" id="35708"/>
    <lineage>
        <taxon>Eukaryota</taxon>
        <taxon>Viridiplantae</taxon>
        <taxon>Streptophyta</taxon>
        <taxon>Embryophyta</taxon>
        <taxon>Tracheophyta</taxon>
        <taxon>Spermatophyta</taxon>
        <taxon>Magnoliopsida</taxon>
        <taxon>Liliopsida</taxon>
        <taxon>Poales</taxon>
        <taxon>Poaceae</taxon>
        <taxon>PACMAD clade</taxon>
        <taxon>Arundinoideae</taxon>
        <taxon>Arundineae</taxon>
        <taxon>Arundo</taxon>
    </lineage>
</organism>
<proteinExistence type="predicted"/>
<reference evidence="2" key="2">
    <citation type="journal article" date="2015" name="Data Brief">
        <title>Shoot transcriptome of the giant reed, Arundo donax.</title>
        <authorList>
            <person name="Barrero R.A."/>
            <person name="Guerrero F.D."/>
            <person name="Moolhuijzen P."/>
            <person name="Goolsby J.A."/>
            <person name="Tidwell J."/>
            <person name="Bellgard S.E."/>
            <person name="Bellgard M.I."/>
        </authorList>
    </citation>
    <scope>NUCLEOTIDE SEQUENCE</scope>
    <source>
        <tissue evidence="2">Shoot tissue taken approximately 20 cm above the soil surface</tissue>
    </source>
</reference>
<evidence type="ECO:0000256" key="1">
    <source>
        <dbReference type="SAM" id="MobiDB-lite"/>
    </source>
</evidence>
<name>A0A0A9G3B0_ARUDO</name>
<evidence type="ECO:0000313" key="2">
    <source>
        <dbReference type="EMBL" id="JAE15088.1"/>
    </source>
</evidence>
<protein>
    <submittedName>
        <fullName evidence="2">Uncharacterized protein</fullName>
    </submittedName>
</protein>
<sequence>MRGHGFQQAVPSSTPSSTYFPTGRRVRPSALSIASFIAASYEAEARRPHDISLTGAANTQNSNLPNSDEAFDREAFWRPDTQGIPSNFLTGAANTQNSNLLNGGEAFDRESFWRPEAWGIPSSYLSRSATELPSMFHSENGYQPP</sequence>